<dbReference type="EMBL" id="BCSZ01000051">
    <property type="protein sequence ID" value="GAT04905.1"/>
    <property type="molecule type" value="Genomic_DNA"/>
</dbReference>
<accession>A0A100WV30</accession>
<reference evidence="2" key="2">
    <citation type="submission" date="2016-02" db="EMBL/GenBank/DDBJ databases">
        <title>Draft genome sequence of five rapidly growing Mycobacterium species.</title>
        <authorList>
            <person name="Katahira K."/>
            <person name="Gotou Y."/>
            <person name="Iida K."/>
            <person name="Ogura Y."/>
            <person name="Hayashi T."/>
        </authorList>
    </citation>
    <scope>NUCLEOTIDE SEQUENCE [LARGE SCALE GENOMIC DNA]</scope>
    <source>
        <strain evidence="2">JCM6368</strain>
    </source>
</reference>
<proteinExistence type="predicted"/>
<evidence type="ECO:0000313" key="2">
    <source>
        <dbReference type="Proteomes" id="UP000069705"/>
    </source>
</evidence>
<evidence type="ECO:0000313" key="1">
    <source>
        <dbReference type="EMBL" id="GAT04905.1"/>
    </source>
</evidence>
<keyword evidence="1" id="KW-0808">Transferase</keyword>
<dbReference type="RefSeq" id="WP_131809102.1">
    <property type="nucleotide sequence ID" value="NZ_BCSZ01000051.1"/>
</dbReference>
<dbReference type="GO" id="GO:0016740">
    <property type="term" value="F:transferase activity"/>
    <property type="evidence" value="ECO:0007669"/>
    <property type="project" value="UniProtKB-KW"/>
</dbReference>
<name>A0A100WV30_MYCFO</name>
<dbReference type="AlphaFoldDB" id="A0A100WV30"/>
<organism evidence="1 2">
    <name type="scientific">Mycolicibacterium fortuitum subsp. acetamidolyticum</name>
    <dbReference type="NCBI Taxonomy" id="144550"/>
    <lineage>
        <taxon>Bacteria</taxon>
        <taxon>Bacillati</taxon>
        <taxon>Actinomycetota</taxon>
        <taxon>Actinomycetes</taxon>
        <taxon>Mycobacteriales</taxon>
        <taxon>Mycobacteriaceae</taxon>
        <taxon>Mycolicibacterium</taxon>
    </lineage>
</organism>
<sequence>MVITDGWRVWWTRPGNKRPRLFPPTRTFRHRTSGTKRIRATCHKAGHQPPAERCKCGVYAVPNVVDGIARHRSMTAGVWTPRWAGAVPVLAHVTLTNAQHLDEGYGTTPVIRAATATINAMWITAELQTADQAQRLARQLQAGFNVPVAVGFPTYGQADWDQRPAWLSDPRNTDVVLRIMDGIKPPPPDGSPWWPVPGSWAPSRPWWV</sequence>
<gene>
    <name evidence="1" type="ORF">RMCFA_5016</name>
</gene>
<dbReference type="Proteomes" id="UP000069705">
    <property type="component" value="Unassembled WGS sequence"/>
</dbReference>
<comment type="caution">
    <text evidence="1">The sequence shown here is derived from an EMBL/GenBank/DDBJ whole genome shotgun (WGS) entry which is preliminary data.</text>
</comment>
<protein>
    <submittedName>
        <fullName evidence="1">Methionyl-tRNA formyltransferase</fullName>
    </submittedName>
</protein>
<reference evidence="1 2" key="1">
    <citation type="journal article" date="2016" name="Genome Announc.">
        <title>Draft Genome Sequences of Five Rapidly Growing Mycobacterium Species, M. thermoresistibile, M. fortuitum subsp. acetamidolyticum, M. canariasense, M. brisbanense, and M. novocastrense.</title>
        <authorList>
            <person name="Katahira K."/>
            <person name="Ogura Y."/>
            <person name="Gotoh Y."/>
            <person name="Hayashi T."/>
        </authorList>
    </citation>
    <scope>NUCLEOTIDE SEQUENCE [LARGE SCALE GENOMIC DNA]</scope>
    <source>
        <strain evidence="1 2">JCM6368</strain>
    </source>
</reference>